<reference evidence="12" key="1">
    <citation type="journal article" date="2020" name="Stud. Mycol.">
        <title>101 Dothideomycetes genomes: a test case for predicting lifestyles and emergence of pathogens.</title>
        <authorList>
            <person name="Haridas S."/>
            <person name="Albert R."/>
            <person name="Binder M."/>
            <person name="Bloem J."/>
            <person name="Labutti K."/>
            <person name="Salamov A."/>
            <person name="Andreopoulos B."/>
            <person name="Baker S."/>
            <person name="Barry K."/>
            <person name="Bills G."/>
            <person name="Bluhm B."/>
            <person name="Cannon C."/>
            <person name="Castanera R."/>
            <person name="Culley D."/>
            <person name="Daum C."/>
            <person name="Ezra D."/>
            <person name="Gonzalez J."/>
            <person name="Henrissat B."/>
            <person name="Kuo A."/>
            <person name="Liang C."/>
            <person name="Lipzen A."/>
            <person name="Lutzoni F."/>
            <person name="Magnuson J."/>
            <person name="Mondo S."/>
            <person name="Nolan M."/>
            <person name="Ohm R."/>
            <person name="Pangilinan J."/>
            <person name="Park H.-J."/>
            <person name="Ramirez L."/>
            <person name="Alfaro M."/>
            <person name="Sun H."/>
            <person name="Tritt A."/>
            <person name="Yoshinaga Y."/>
            <person name="Zwiers L.-H."/>
            <person name="Turgeon B."/>
            <person name="Goodwin S."/>
            <person name="Spatafora J."/>
            <person name="Crous P."/>
            <person name="Grigoriev I."/>
        </authorList>
    </citation>
    <scope>NUCLEOTIDE SEQUENCE</scope>
    <source>
        <strain evidence="12">CBS 116005</strain>
    </source>
</reference>
<comment type="catalytic activity">
    <reaction evidence="9">
        <text>GTP + H2O = GDP + phosphate + H(+)</text>
        <dbReference type="Rhea" id="RHEA:19669"/>
        <dbReference type="ChEBI" id="CHEBI:15377"/>
        <dbReference type="ChEBI" id="CHEBI:15378"/>
        <dbReference type="ChEBI" id="CHEBI:37565"/>
        <dbReference type="ChEBI" id="CHEBI:43474"/>
        <dbReference type="ChEBI" id="CHEBI:58189"/>
    </reaction>
    <physiologicalReaction direction="left-to-right" evidence="9">
        <dbReference type="Rhea" id="RHEA:19670"/>
    </physiologicalReaction>
</comment>
<feature type="domain" description="Tr-type G" evidence="11">
    <location>
        <begin position="161"/>
        <end position="387"/>
    </location>
</feature>
<dbReference type="Pfam" id="PF00009">
    <property type="entry name" value="GTP_EFTU"/>
    <property type="match status" value="1"/>
</dbReference>
<dbReference type="AlphaFoldDB" id="A0A6G1KUE2"/>
<dbReference type="InterPro" id="IPR015033">
    <property type="entry name" value="HBS1-like_N"/>
</dbReference>
<evidence type="ECO:0000256" key="4">
    <source>
        <dbReference type="ARBA" id="ARBA00022741"/>
    </source>
</evidence>
<keyword evidence="8" id="KW-0342">GTP-binding</keyword>
<dbReference type="InterPro" id="IPR000795">
    <property type="entry name" value="T_Tr_GTP-bd_dom"/>
</dbReference>
<dbReference type="GO" id="GO:0003924">
    <property type="term" value="F:GTPase activity"/>
    <property type="evidence" value="ECO:0007669"/>
    <property type="project" value="InterPro"/>
</dbReference>
<evidence type="ECO:0000256" key="10">
    <source>
        <dbReference type="SAM" id="MobiDB-lite"/>
    </source>
</evidence>
<feature type="region of interest" description="Disordered" evidence="10">
    <location>
        <begin position="79"/>
        <end position="121"/>
    </location>
</feature>
<sequence>MQRNKNIDYDEDDTYDGEDDYAEDEKTYSAEDRDNFATLTPVVRAELEEAGVTVSDQDIEDALWHYYWDVAKSVTYLKNARTPKPQPPATKKDQSKKANKFDQAAQRSAEKAGNFKGARTSNDLAQKTEALQLDRSAPAPAPKIRSKGMDVLKIWQEQTRKPHAAFVVIGHVDHGKSTLMGRLLSDAGAVSQRDIDRYQKQASEMGKASFALAWVMDSGTDERERGVTIDIAQHPFSTDAVDFTILDAPGHKDFVPAMIGGASMADIAVLVVDANQLESGMKGQTREHIQLAKAAGLQHTVVAVNKLDSTTPKAWSEQVFDDVKLQITKLLNETGFADEDIRFVPCSGLNGDNVAKPPPNSGPTAWVSKSYPTLVKALEASIPKDPRVDTLAKQPFRLQVTDVFRGGVQNPLSISGRISTGTVQTGETLSIQPSGETVTVKGIEVHGEAREWAIAGEIATLHLANDDIEANHLRSGDMACSTSAPVAVAKNFEAVVEALDSLLPQAVDVHIGRLNVAGQVKQLVGLVDGGGEITKRRPRLVKAGQRARILLEMEEGIPLAEGSVVVLRAGGSTVACGGIVVKG</sequence>
<evidence type="ECO:0000256" key="1">
    <source>
        <dbReference type="ARBA" id="ARBA00004496"/>
    </source>
</evidence>
<evidence type="ECO:0000256" key="2">
    <source>
        <dbReference type="ARBA" id="ARBA00007249"/>
    </source>
</evidence>
<keyword evidence="3" id="KW-0963">Cytoplasm</keyword>
<dbReference type="Proteomes" id="UP000799436">
    <property type="component" value="Unassembled WGS sequence"/>
</dbReference>
<name>A0A6G1KUE2_9PEZI</name>
<dbReference type="InterPro" id="IPR005225">
    <property type="entry name" value="Small_GTP-bd"/>
</dbReference>
<dbReference type="PANTHER" id="PTHR23115">
    <property type="entry name" value="TRANSLATION FACTOR"/>
    <property type="match status" value="1"/>
</dbReference>
<dbReference type="PROSITE" id="PS51722">
    <property type="entry name" value="G_TR_2"/>
    <property type="match status" value="1"/>
</dbReference>
<dbReference type="InterPro" id="IPR009000">
    <property type="entry name" value="Transl_B-barrel_sf"/>
</dbReference>
<protein>
    <recommendedName>
        <fullName evidence="11">Tr-type G domain-containing protein</fullName>
    </recommendedName>
</protein>
<evidence type="ECO:0000259" key="11">
    <source>
        <dbReference type="PROSITE" id="PS51722"/>
    </source>
</evidence>
<dbReference type="CDD" id="cd16267">
    <property type="entry name" value="HBS1-like_II"/>
    <property type="match status" value="1"/>
</dbReference>
<evidence type="ECO:0000256" key="9">
    <source>
        <dbReference type="ARBA" id="ARBA00049117"/>
    </source>
</evidence>
<keyword evidence="5" id="KW-0378">Hydrolase</keyword>
<evidence type="ECO:0000256" key="8">
    <source>
        <dbReference type="ARBA" id="ARBA00023134"/>
    </source>
</evidence>
<keyword evidence="7" id="KW-0648">Protein biosynthesis</keyword>
<dbReference type="Pfam" id="PF08938">
    <property type="entry name" value="HBS1_N"/>
    <property type="match status" value="1"/>
</dbReference>
<organism evidence="12 13">
    <name type="scientific">Teratosphaeria nubilosa</name>
    <dbReference type="NCBI Taxonomy" id="161662"/>
    <lineage>
        <taxon>Eukaryota</taxon>
        <taxon>Fungi</taxon>
        <taxon>Dikarya</taxon>
        <taxon>Ascomycota</taxon>
        <taxon>Pezizomycotina</taxon>
        <taxon>Dothideomycetes</taxon>
        <taxon>Dothideomycetidae</taxon>
        <taxon>Mycosphaerellales</taxon>
        <taxon>Teratosphaeriaceae</taxon>
        <taxon>Teratosphaeria</taxon>
    </lineage>
</organism>
<gene>
    <name evidence="12" type="ORF">EJ03DRAFT_332009</name>
</gene>
<dbReference type="SUPFAM" id="SSF50465">
    <property type="entry name" value="EF-Tu/eEF-1alpha/eIF2-gamma C-terminal domain"/>
    <property type="match status" value="1"/>
</dbReference>
<comment type="similarity">
    <text evidence="2">Belongs to the TRAFAC class translation factor GTPase superfamily. Classic translation factor GTPase family. EF-Tu/EF-1A subfamily.</text>
</comment>
<dbReference type="GO" id="GO:0005525">
    <property type="term" value="F:GTP binding"/>
    <property type="evidence" value="ECO:0007669"/>
    <property type="project" value="UniProtKB-KW"/>
</dbReference>
<feature type="compositionally biased region" description="Basic and acidic residues" evidence="10">
    <location>
        <begin position="90"/>
        <end position="100"/>
    </location>
</feature>
<keyword evidence="6" id="KW-0810">Translation regulation</keyword>
<dbReference type="Pfam" id="PF03144">
    <property type="entry name" value="GTP_EFTU_D2"/>
    <property type="match status" value="1"/>
</dbReference>
<evidence type="ECO:0000313" key="13">
    <source>
        <dbReference type="Proteomes" id="UP000799436"/>
    </source>
</evidence>
<dbReference type="GO" id="GO:0002184">
    <property type="term" value="P:cytoplasmic translational termination"/>
    <property type="evidence" value="ECO:0007669"/>
    <property type="project" value="UniProtKB-ARBA"/>
</dbReference>
<evidence type="ECO:0000256" key="6">
    <source>
        <dbReference type="ARBA" id="ARBA00022845"/>
    </source>
</evidence>
<evidence type="ECO:0000256" key="5">
    <source>
        <dbReference type="ARBA" id="ARBA00022801"/>
    </source>
</evidence>
<dbReference type="InterPro" id="IPR027417">
    <property type="entry name" value="P-loop_NTPase"/>
</dbReference>
<dbReference type="FunFam" id="2.40.30.10:FF:000020">
    <property type="entry name" value="Translation elongation factor EF-1"/>
    <property type="match status" value="1"/>
</dbReference>
<accession>A0A6G1KUE2</accession>
<dbReference type="PROSITE" id="PS00301">
    <property type="entry name" value="G_TR_1"/>
    <property type="match status" value="1"/>
</dbReference>
<evidence type="ECO:0000256" key="3">
    <source>
        <dbReference type="ARBA" id="ARBA00022490"/>
    </source>
</evidence>
<dbReference type="NCBIfam" id="TIGR00231">
    <property type="entry name" value="small_GTP"/>
    <property type="match status" value="1"/>
</dbReference>
<dbReference type="InterPro" id="IPR009001">
    <property type="entry name" value="Transl_elong_EF1A/Init_IF2_C"/>
</dbReference>
<dbReference type="GO" id="GO:0006417">
    <property type="term" value="P:regulation of translation"/>
    <property type="evidence" value="ECO:0007669"/>
    <property type="project" value="UniProtKB-KW"/>
</dbReference>
<proteinExistence type="inferred from homology"/>
<dbReference type="EMBL" id="ML995932">
    <property type="protein sequence ID" value="KAF2764235.1"/>
    <property type="molecule type" value="Genomic_DNA"/>
</dbReference>
<evidence type="ECO:0000313" key="12">
    <source>
        <dbReference type="EMBL" id="KAF2764235.1"/>
    </source>
</evidence>
<feature type="compositionally biased region" description="Basic and acidic residues" evidence="10">
    <location>
        <begin position="24"/>
        <end position="35"/>
    </location>
</feature>
<comment type="subcellular location">
    <subcellularLocation>
        <location evidence="1">Cytoplasm</location>
    </subcellularLocation>
</comment>
<dbReference type="SUPFAM" id="SSF50447">
    <property type="entry name" value="Translation proteins"/>
    <property type="match status" value="1"/>
</dbReference>
<dbReference type="PRINTS" id="PR00315">
    <property type="entry name" value="ELONGATNFCT"/>
</dbReference>
<keyword evidence="4" id="KW-0547">Nucleotide-binding</keyword>
<evidence type="ECO:0000256" key="7">
    <source>
        <dbReference type="ARBA" id="ARBA00022917"/>
    </source>
</evidence>
<dbReference type="SUPFAM" id="SSF52540">
    <property type="entry name" value="P-loop containing nucleoside triphosphate hydrolases"/>
    <property type="match status" value="1"/>
</dbReference>
<dbReference type="InterPro" id="IPR031157">
    <property type="entry name" value="G_TR_CS"/>
</dbReference>
<dbReference type="InterPro" id="IPR050100">
    <property type="entry name" value="TRAFAC_GTPase_members"/>
</dbReference>
<feature type="compositionally biased region" description="Acidic residues" evidence="10">
    <location>
        <begin position="9"/>
        <end position="23"/>
    </location>
</feature>
<dbReference type="Gene3D" id="3.40.50.300">
    <property type="entry name" value="P-loop containing nucleotide triphosphate hydrolases"/>
    <property type="match status" value="1"/>
</dbReference>
<dbReference type="Gene3D" id="2.40.30.10">
    <property type="entry name" value="Translation factors"/>
    <property type="match status" value="2"/>
</dbReference>
<feature type="region of interest" description="Disordered" evidence="10">
    <location>
        <begin position="1"/>
        <end position="35"/>
    </location>
</feature>
<dbReference type="InterPro" id="IPR004161">
    <property type="entry name" value="EFTu-like_2"/>
</dbReference>
<dbReference type="OrthoDB" id="342024at2759"/>
<dbReference type="GO" id="GO:0005829">
    <property type="term" value="C:cytosol"/>
    <property type="evidence" value="ECO:0007669"/>
    <property type="project" value="GOC"/>
</dbReference>
<keyword evidence="13" id="KW-1185">Reference proteome</keyword>